<protein>
    <submittedName>
        <fullName evidence="3">Uncharacterized protein</fullName>
    </submittedName>
</protein>
<dbReference type="EMBL" id="CAJNOR010000268">
    <property type="protein sequence ID" value="CAF0861467.1"/>
    <property type="molecule type" value="Genomic_DNA"/>
</dbReference>
<feature type="compositionally biased region" description="Polar residues" evidence="1">
    <location>
        <begin position="74"/>
        <end position="88"/>
    </location>
</feature>
<feature type="transmembrane region" description="Helical" evidence="2">
    <location>
        <begin position="224"/>
        <end position="248"/>
    </location>
</feature>
<keyword evidence="2" id="KW-0812">Transmembrane</keyword>
<feature type="region of interest" description="Disordered" evidence="1">
    <location>
        <begin position="1"/>
        <end position="190"/>
    </location>
</feature>
<keyword evidence="2" id="KW-1133">Transmembrane helix</keyword>
<feature type="compositionally biased region" description="Polar residues" evidence="1">
    <location>
        <begin position="53"/>
        <end position="66"/>
    </location>
</feature>
<feature type="compositionally biased region" description="Polar residues" evidence="1">
    <location>
        <begin position="32"/>
        <end position="46"/>
    </location>
</feature>
<feature type="compositionally biased region" description="Low complexity" evidence="1">
    <location>
        <begin position="148"/>
        <end position="160"/>
    </location>
</feature>
<gene>
    <name evidence="3" type="ORF">XAT740_LOCUS6010</name>
</gene>
<evidence type="ECO:0000256" key="1">
    <source>
        <dbReference type="SAM" id="MobiDB-lite"/>
    </source>
</evidence>
<organism evidence="3 4">
    <name type="scientific">Adineta ricciae</name>
    <name type="common">Rotifer</name>
    <dbReference type="NCBI Taxonomy" id="249248"/>
    <lineage>
        <taxon>Eukaryota</taxon>
        <taxon>Metazoa</taxon>
        <taxon>Spiralia</taxon>
        <taxon>Gnathifera</taxon>
        <taxon>Rotifera</taxon>
        <taxon>Eurotatoria</taxon>
        <taxon>Bdelloidea</taxon>
        <taxon>Adinetida</taxon>
        <taxon>Adinetidae</taxon>
        <taxon>Adineta</taxon>
    </lineage>
</organism>
<name>A0A813X496_ADIRI</name>
<evidence type="ECO:0000313" key="3">
    <source>
        <dbReference type="EMBL" id="CAF0861467.1"/>
    </source>
</evidence>
<feature type="compositionally biased region" description="Polar residues" evidence="1">
    <location>
        <begin position="161"/>
        <end position="190"/>
    </location>
</feature>
<evidence type="ECO:0000256" key="2">
    <source>
        <dbReference type="SAM" id="Phobius"/>
    </source>
</evidence>
<accession>A0A813X496</accession>
<sequence length="250" mass="27652">MAYSRPSGPSRQPEPLEPPTGFLESMRESYSLGMNDNMMPQTNLPVSSPLPLNRSQYDMNTSNNVSARGLDRYSMNNSYTRSNDQRFSSALDHSPYNVKSSDSPLPLSPVNVGQATLGKSQWSSDQNYNKQSDQWSLAPLNSTRNDATSNNRYSSNTSYTQIIERSPPNNNSGRSYEPWTPTSSFTKMSNKTISNTSASDIQMLKSANKSSDLTTKWCSPRCKLGLLGFVIGLLAVGIGVAVVLVLWLRR</sequence>
<comment type="caution">
    <text evidence="3">The sequence shown here is derived from an EMBL/GenBank/DDBJ whole genome shotgun (WGS) entry which is preliminary data.</text>
</comment>
<dbReference type="AlphaFoldDB" id="A0A813X496"/>
<dbReference type="Proteomes" id="UP000663828">
    <property type="component" value="Unassembled WGS sequence"/>
</dbReference>
<feature type="compositionally biased region" description="Polar residues" evidence="1">
    <location>
        <begin position="111"/>
        <end position="147"/>
    </location>
</feature>
<keyword evidence="2" id="KW-0472">Membrane</keyword>
<keyword evidence="4" id="KW-1185">Reference proteome</keyword>
<evidence type="ECO:0000313" key="4">
    <source>
        <dbReference type="Proteomes" id="UP000663828"/>
    </source>
</evidence>
<reference evidence="3" key="1">
    <citation type="submission" date="2021-02" db="EMBL/GenBank/DDBJ databases">
        <authorList>
            <person name="Nowell W R."/>
        </authorList>
    </citation>
    <scope>NUCLEOTIDE SEQUENCE</scope>
</reference>
<proteinExistence type="predicted"/>